<dbReference type="AlphaFoldDB" id="A0AAD7L4F8"/>
<dbReference type="PANTHER" id="PTHR36766">
    <property type="entry name" value="PLANT BROAD-SPECTRUM MILDEW RESISTANCE PROTEIN RPW8"/>
    <property type="match status" value="1"/>
</dbReference>
<organism evidence="3 4">
    <name type="scientific">Quillaja saponaria</name>
    <name type="common">Soap bark tree</name>
    <dbReference type="NCBI Taxonomy" id="32244"/>
    <lineage>
        <taxon>Eukaryota</taxon>
        <taxon>Viridiplantae</taxon>
        <taxon>Streptophyta</taxon>
        <taxon>Embryophyta</taxon>
        <taxon>Tracheophyta</taxon>
        <taxon>Spermatophyta</taxon>
        <taxon>Magnoliopsida</taxon>
        <taxon>eudicotyledons</taxon>
        <taxon>Gunneridae</taxon>
        <taxon>Pentapetalae</taxon>
        <taxon>rosids</taxon>
        <taxon>fabids</taxon>
        <taxon>Fabales</taxon>
        <taxon>Quillajaceae</taxon>
        <taxon>Quillaja</taxon>
    </lineage>
</organism>
<dbReference type="InterPro" id="IPR002182">
    <property type="entry name" value="NB-ARC"/>
</dbReference>
<keyword evidence="1" id="KW-0611">Plant defense</keyword>
<proteinExistence type="predicted"/>
<evidence type="ECO:0000313" key="3">
    <source>
        <dbReference type="EMBL" id="KAJ7951217.1"/>
    </source>
</evidence>
<dbReference type="InterPro" id="IPR027417">
    <property type="entry name" value="P-loop_NTPase"/>
</dbReference>
<name>A0AAD7L4F8_QUISA</name>
<gene>
    <name evidence="3" type="ORF">O6P43_027296</name>
</gene>
<reference evidence="3" key="1">
    <citation type="journal article" date="2023" name="Science">
        <title>Elucidation of the pathway for biosynthesis of saponin adjuvants from the soapbark tree.</title>
        <authorList>
            <person name="Reed J."/>
            <person name="Orme A."/>
            <person name="El-Demerdash A."/>
            <person name="Owen C."/>
            <person name="Martin L.B.B."/>
            <person name="Misra R.C."/>
            <person name="Kikuchi S."/>
            <person name="Rejzek M."/>
            <person name="Martin A.C."/>
            <person name="Harkess A."/>
            <person name="Leebens-Mack J."/>
            <person name="Louveau T."/>
            <person name="Stephenson M.J."/>
            <person name="Osbourn A."/>
        </authorList>
    </citation>
    <scope>NUCLEOTIDE SEQUENCE</scope>
    <source>
        <strain evidence="3">S10</strain>
    </source>
</reference>
<dbReference type="Gene3D" id="3.40.50.300">
    <property type="entry name" value="P-loop containing nucleotide triphosphate hydrolases"/>
    <property type="match status" value="1"/>
</dbReference>
<dbReference type="KEGG" id="qsa:O6P43_027296"/>
<feature type="non-terminal residue" evidence="3">
    <location>
        <position position="1"/>
    </location>
</feature>
<dbReference type="GO" id="GO:0043531">
    <property type="term" value="F:ADP binding"/>
    <property type="evidence" value="ECO:0007669"/>
    <property type="project" value="InterPro"/>
</dbReference>
<evidence type="ECO:0000313" key="4">
    <source>
        <dbReference type="Proteomes" id="UP001163823"/>
    </source>
</evidence>
<dbReference type="PANTHER" id="PTHR36766:SF3">
    <property type="entry name" value="RPW8 DOMAIN-CONTAINING PROTEIN"/>
    <property type="match status" value="1"/>
</dbReference>
<evidence type="ECO:0000256" key="1">
    <source>
        <dbReference type="ARBA" id="ARBA00022821"/>
    </source>
</evidence>
<dbReference type="Gene3D" id="1.10.8.430">
    <property type="entry name" value="Helical domain of apoptotic protease-activating factors"/>
    <property type="match status" value="1"/>
</dbReference>
<dbReference type="InterPro" id="IPR042197">
    <property type="entry name" value="Apaf_helical"/>
</dbReference>
<evidence type="ECO:0000259" key="2">
    <source>
        <dbReference type="Pfam" id="PF00931"/>
    </source>
</evidence>
<sequence length="241" mass="27221">GLDLHVPKLRKELLKDGSSEILVTGVGGVGKTTLAKTLCWDKNVKDKFKDSIFFTFSKTPNLELIAQNLFQHLGFDVPLFSSPDDIFNKMEILLRCIGEPILLVLDDVWPGSQYIIEKLKLPLPDYKMLVTLRFAFQRFGNPYPLESLTTEYATTLFHHFVSQPAGNDNTIEHKDLVEKIVKGYAGFPLVLKLVGRSLSGQPPVIWQDRVMDLSKGNFFDAELLDKLEQLLDVLGTEDIIK</sequence>
<dbReference type="EMBL" id="JARAOO010000011">
    <property type="protein sequence ID" value="KAJ7951217.1"/>
    <property type="molecule type" value="Genomic_DNA"/>
</dbReference>
<accession>A0AAD7L4F8</accession>
<dbReference type="SUPFAM" id="SSF52540">
    <property type="entry name" value="P-loop containing nucleoside triphosphate hydrolases"/>
    <property type="match status" value="1"/>
</dbReference>
<feature type="domain" description="NB-ARC" evidence="2">
    <location>
        <begin position="5"/>
        <end position="133"/>
    </location>
</feature>
<dbReference type="GO" id="GO:0006952">
    <property type="term" value="P:defense response"/>
    <property type="evidence" value="ECO:0007669"/>
    <property type="project" value="UniProtKB-KW"/>
</dbReference>
<comment type="caution">
    <text evidence="3">The sequence shown here is derived from an EMBL/GenBank/DDBJ whole genome shotgun (WGS) entry which is preliminary data.</text>
</comment>
<dbReference type="Pfam" id="PF00931">
    <property type="entry name" value="NB-ARC"/>
    <property type="match status" value="1"/>
</dbReference>
<dbReference type="Proteomes" id="UP001163823">
    <property type="component" value="Chromosome 11"/>
</dbReference>
<keyword evidence="4" id="KW-1185">Reference proteome</keyword>
<dbReference type="PRINTS" id="PR00364">
    <property type="entry name" value="DISEASERSIST"/>
</dbReference>
<protein>
    <submittedName>
        <fullName evidence="3">Disease resistance protein</fullName>
    </submittedName>
</protein>